<gene>
    <name evidence="2" type="ORF">IE90_06705</name>
</gene>
<protein>
    <recommendedName>
        <fullName evidence="4">DUF4843 domain-containing protein</fullName>
    </recommendedName>
</protein>
<evidence type="ECO:0008006" key="4">
    <source>
        <dbReference type="Google" id="ProtNLM"/>
    </source>
</evidence>
<dbReference type="RefSeq" id="WP_041503090.1">
    <property type="nucleotide sequence ID" value="NZ_JPIT01000018.1"/>
</dbReference>
<dbReference type="Proteomes" id="UP000031937">
    <property type="component" value="Unassembled WGS sequence"/>
</dbReference>
<evidence type="ECO:0000313" key="3">
    <source>
        <dbReference type="Proteomes" id="UP000031937"/>
    </source>
</evidence>
<dbReference type="EMBL" id="JPIT01000018">
    <property type="protein sequence ID" value="KIO45122.1"/>
    <property type="molecule type" value="Genomic_DNA"/>
</dbReference>
<evidence type="ECO:0000313" key="2">
    <source>
        <dbReference type="EMBL" id="KIO45122.1"/>
    </source>
</evidence>
<sequence length="254" mass="29249">MKKYVFILFVAFIVLLTACNKDDIKPFNGRRQIYFDKFYMNALPPGRAEGDTTRTSFFFYPEGTKSVKVKLAVQLSGDALTSDLKFGLKSIKEGTTANPDEYVLDDFYTFHARPIPEGDKEIKDTIEVTLNYSERLKAAGEEGLRLIVELVPNADVDLGQFERRRAVIVWTNVEAQPEWWDYEVEWALLGKYSYKKYKLFLEVVDGASELNGEMIKESPAKVIDMVNQFKKWLNEHLDDPDKGAEYREILDSLI</sequence>
<organism evidence="2 3">
    <name type="scientific">Sanguibacteroides justesenii</name>
    <dbReference type="NCBI Taxonomy" id="1547597"/>
    <lineage>
        <taxon>Bacteria</taxon>
        <taxon>Pseudomonadati</taxon>
        <taxon>Bacteroidota</taxon>
        <taxon>Bacteroidia</taxon>
        <taxon>Bacteroidales</taxon>
        <taxon>Porphyromonadaceae</taxon>
        <taxon>Sanguibacteroides</taxon>
    </lineage>
</organism>
<keyword evidence="1" id="KW-0732">Signal</keyword>
<reference evidence="2 3" key="1">
    <citation type="submission" date="2014-07" db="EMBL/GenBank/DDBJ databases">
        <title>Porphyromonadaceae bacterium OUH 334697 = ATCC BAA-2682 = DSM 28341 draft genome.</title>
        <authorList>
            <person name="Sydenham T.V."/>
            <person name="Hasman H."/>
            <person name="Justesen U.S."/>
        </authorList>
    </citation>
    <scope>NUCLEOTIDE SEQUENCE [LARGE SCALE GENOMIC DNA]</scope>
    <source>
        <strain evidence="2 3">OUH 334697</strain>
    </source>
</reference>
<comment type="caution">
    <text evidence="2">The sequence shown here is derived from an EMBL/GenBank/DDBJ whole genome shotgun (WGS) entry which is preliminary data.</text>
</comment>
<accession>A0AB34R259</accession>
<feature type="chain" id="PRO_5044286949" description="DUF4843 domain-containing protein" evidence="1">
    <location>
        <begin position="19"/>
        <end position="254"/>
    </location>
</feature>
<proteinExistence type="predicted"/>
<name>A0AB34R259_9PORP</name>
<dbReference type="PROSITE" id="PS51257">
    <property type="entry name" value="PROKAR_LIPOPROTEIN"/>
    <property type="match status" value="1"/>
</dbReference>
<dbReference type="AlphaFoldDB" id="A0AB34R259"/>
<feature type="signal peptide" evidence="1">
    <location>
        <begin position="1"/>
        <end position="18"/>
    </location>
</feature>
<evidence type="ECO:0000256" key="1">
    <source>
        <dbReference type="SAM" id="SignalP"/>
    </source>
</evidence>
<dbReference type="Pfam" id="PF16132">
    <property type="entry name" value="DUF4843"/>
    <property type="match status" value="1"/>
</dbReference>
<dbReference type="InterPro" id="IPR032299">
    <property type="entry name" value="DUF4843"/>
</dbReference>